<feature type="domain" description="HD-GYP" evidence="2">
    <location>
        <begin position="49"/>
        <end position="244"/>
    </location>
</feature>
<accession>A0A2M7S583</accession>
<dbReference type="CDD" id="cd00077">
    <property type="entry name" value="HDc"/>
    <property type="match status" value="1"/>
</dbReference>
<proteinExistence type="predicted"/>
<dbReference type="EMBL" id="PFMR01000345">
    <property type="protein sequence ID" value="PIZ14488.1"/>
    <property type="molecule type" value="Genomic_DNA"/>
</dbReference>
<name>A0A2M7S583_9BACT</name>
<feature type="coiled-coil region" evidence="1">
    <location>
        <begin position="1"/>
        <end position="48"/>
    </location>
</feature>
<keyword evidence="1" id="KW-0175">Coiled coil</keyword>
<dbReference type="Proteomes" id="UP000229307">
    <property type="component" value="Unassembled WGS sequence"/>
</dbReference>
<organism evidence="3 4">
    <name type="scientific">Candidatus Desantisbacteria bacterium CG_4_10_14_0_8_um_filter_48_22</name>
    <dbReference type="NCBI Taxonomy" id="1974543"/>
    <lineage>
        <taxon>Bacteria</taxon>
        <taxon>Candidatus Desantisiibacteriota</taxon>
    </lineage>
</organism>
<evidence type="ECO:0000313" key="3">
    <source>
        <dbReference type="EMBL" id="PIZ14488.1"/>
    </source>
</evidence>
<gene>
    <name evidence="3" type="ORF">COY52_12470</name>
</gene>
<protein>
    <recommendedName>
        <fullName evidence="2">HD-GYP domain-containing protein</fullName>
    </recommendedName>
</protein>
<dbReference type="SUPFAM" id="SSF109604">
    <property type="entry name" value="HD-domain/PDEase-like"/>
    <property type="match status" value="1"/>
</dbReference>
<dbReference type="PANTHER" id="PTHR45228">
    <property type="entry name" value="CYCLIC DI-GMP PHOSPHODIESTERASE TM_0186-RELATED"/>
    <property type="match status" value="1"/>
</dbReference>
<dbReference type="AlphaFoldDB" id="A0A2M7S583"/>
<dbReference type="InterPro" id="IPR037522">
    <property type="entry name" value="HD_GYP_dom"/>
</dbReference>
<dbReference type="InterPro" id="IPR052020">
    <property type="entry name" value="Cyclic_di-GMP/3'3'-cGAMP_PDE"/>
</dbReference>
<evidence type="ECO:0000259" key="2">
    <source>
        <dbReference type="PROSITE" id="PS51832"/>
    </source>
</evidence>
<reference evidence="4" key="1">
    <citation type="submission" date="2017-09" db="EMBL/GenBank/DDBJ databases">
        <title>Depth-based differentiation of microbial function through sediment-hosted aquifers and enrichment of novel symbionts in the deep terrestrial subsurface.</title>
        <authorList>
            <person name="Probst A.J."/>
            <person name="Ladd B."/>
            <person name="Jarett J.K."/>
            <person name="Geller-Mcgrath D.E."/>
            <person name="Sieber C.M.K."/>
            <person name="Emerson J.B."/>
            <person name="Anantharaman K."/>
            <person name="Thomas B.C."/>
            <person name="Malmstrom R."/>
            <person name="Stieglmeier M."/>
            <person name="Klingl A."/>
            <person name="Woyke T."/>
            <person name="Ryan C.M."/>
            <person name="Banfield J.F."/>
        </authorList>
    </citation>
    <scope>NUCLEOTIDE SEQUENCE [LARGE SCALE GENOMIC DNA]</scope>
</reference>
<comment type="caution">
    <text evidence="3">The sequence shown here is derived from an EMBL/GenBank/DDBJ whole genome shotgun (WGS) entry which is preliminary data.</text>
</comment>
<dbReference type="InterPro" id="IPR003607">
    <property type="entry name" value="HD/PDEase_dom"/>
</dbReference>
<dbReference type="PANTHER" id="PTHR45228:SF4">
    <property type="entry name" value="LIPOPROTEIN"/>
    <property type="match status" value="1"/>
</dbReference>
<dbReference type="Pfam" id="PF13487">
    <property type="entry name" value="HD_5"/>
    <property type="match status" value="1"/>
</dbReference>
<evidence type="ECO:0000313" key="4">
    <source>
        <dbReference type="Proteomes" id="UP000229307"/>
    </source>
</evidence>
<dbReference type="Gene3D" id="1.10.3210.10">
    <property type="entry name" value="Hypothetical protein af1432"/>
    <property type="match status" value="1"/>
</dbReference>
<dbReference type="PROSITE" id="PS51832">
    <property type="entry name" value="HD_GYP"/>
    <property type="match status" value="1"/>
</dbReference>
<evidence type="ECO:0000256" key="1">
    <source>
        <dbReference type="SAM" id="Coils"/>
    </source>
</evidence>
<sequence>MNQANEMQRLINEQRKMLNENLGLREQLLKKERQINELFHQMDKLSDEVQEVCFQLLSSVSIAMEMRDGFARDFAERTAEYGAKVGEKMGLPSTEIDVIRRAGYLLEIGRIGMRGDIFTKIGKLSETEYETIKSHTTLGHDILKPIKFLKGIVPIVRHHHERYDGRGYPDGLGGEQIPIGSRILAVVSTFIAMTQPRPHRKALTTDQAEIELRGGSGTQFDPQVVGAFIAILEEENKVAPPPDPYK</sequence>